<evidence type="ECO:0000259" key="1">
    <source>
        <dbReference type="Pfam" id="PF10263"/>
    </source>
</evidence>
<dbReference type="GeneID" id="59336833"/>
<feature type="domain" description="SprT-like" evidence="1">
    <location>
        <begin position="135"/>
        <end position="240"/>
    </location>
</feature>
<dbReference type="GO" id="GO:0006950">
    <property type="term" value="P:response to stress"/>
    <property type="evidence" value="ECO:0007669"/>
    <property type="project" value="UniProtKB-ARBA"/>
</dbReference>
<gene>
    <name evidence="2" type="ORF">HO133_008437</name>
</gene>
<sequence length="268" mass="30743">MAVVTHRDRDDLYDEAFEDVHTFSGTPYPCTQDELDVSGGVNRQEPISTLTIFEALRRNGPIEEHLYPGLRDLWFDHRNLGPFISARTAAREVHDHNNLSRGPPGAERQAIDRLDVAIDDAYTHKWGPDLIIKAFCDLDTVFFRGRLRGHVCVAWKPDHLMGQSKYGVTGYLGHGKCTINLNAAEILRYQSSSKAFEKMWSTMLHEMCHAYAQVRVREHEWRDDERLHGKNFGTKIHAVARRADYLFGLFVDINQFGSDVPFPRYDSP</sequence>
<protein>
    <recommendedName>
        <fullName evidence="1">SprT-like domain-containing protein</fullName>
    </recommendedName>
</protein>
<accession>A0A8H6CPR9</accession>
<dbReference type="InterPro" id="IPR006640">
    <property type="entry name" value="SprT-like_domain"/>
</dbReference>
<dbReference type="AlphaFoldDB" id="A0A8H6CPR9"/>
<organism evidence="2 3">
    <name type="scientific">Letharia lupina</name>
    <dbReference type="NCBI Taxonomy" id="560253"/>
    <lineage>
        <taxon>Eukaryota</taxon>
        <taxon>Fungi</taxon>
        <taxon>Dikarya</taxon>
        <taxon>Ascomycota</taxon>
        <taxon>Pezizomycotina</taxon>
        <taxon>Lecanoromycetes</taxon>
        <taxon>OSLEUM clade</taxon>
        <taxon>Lecanoromycetidae</taxon>
        <taxon>Lecanorales</taxon>
        <taxon>Lecanorineae</taxon>
        <taxon>Parmeliaceae</taxon>
        <taxon>Letharia</taxon>
    </lineage>
</organism>
<dbReference type="EMBL" id="JACCJB010000005">
    <property type="protein sequence ID" value="KAF6226996.1"/>
    <property type="molecule type" value="Genomic_DNA"/>
</dbReference>
<comment type="caution">
    <text evidence="2">The sequence shown here is derived from an EMBL/GenBank/DDBJ whole genome shotgun (WGS) entry which is preliminary data.</text>
</comment>
<evidence type="ECO:0000313" key="3">
    <source>
        <dbReference type="Proteomes" id="UP000593566"/>
    </source>
</evidence>
<name>A0A8H6CPR9_9LECA</name>
<proteinExistence type="predicted"/>
<keyword evidence="3" id="KW-1185">Reference proteome</keyword>
<dbReference type="Pfam" id="PF10263">
    <property type="entry name" value="SprT-like"/>
    <property type="match status" value="1"/>
</dbReference>
<dbReference type="RefSeq" id="XP_037155304.1">
    <property type="nucleotide sequence ID" value="XM_037299303.1"/>
</dbReference>
<reference evidence="2 3" key="1">
    <citation type="journal article" date="2020" name="Genomics">
        <title>Complete, high-quality genomes from long-read metagenomic sequencing of two wolf lichen thalli reveals enigmatic genome architecture.</title>
        <authorList>
            <person name="McKenzie S.K."/>
            <person name="Walston R.F."/>
            <person name="Allen J.L."/>
        </authorList>
    </citation>
    <scope>NUCLEOTIDE SEQUENCE [LARGE SCALE GENOMIC DNA]</scope>
    <source>
        <strain evidence="2">WasteWater1</strain>
    </source>
</reference>
<dbReference type="Proteomes" id="UP000593566">
    <property type="component" value="Unassembled WGS sequence"/>
</dbReference>
<evidence type="ECO:0000313" key="2">
    <source>
        <dbReference type="EMBL" id="KAF6226996.1"/>
    </source>
</evidence>